<sequence>MIRVRIANPYEWPLDYARLKAAARTVLEGEKISTAVLTLAFVTDEHIHRLNRQFLQHDEPTDVLTFPYSSPSAARLEGEVVISYETAQREAQERGHPLDAELGLYVIHGCLHLCGYDDTTTPSAAAMRGRERHYLLLLGWPDITHSDDTDQR</sequence>
<evidence type="ECO:0000256" key="5">
    <source>
        <dbReference type="ARBA" id="ARBA00022801"/>
    </source>
</evidence>
<dbReference type="InterPro" id="IPR002036">
    <property type="entry name" value="YbeY"/>
</dbReference>
<dbReference type="GO" id="GO:0008270">
    <property type="term" value="F:zinc ion binding"/>
    <property type="evidence" value="ECO:0007669"/>
    <property type="project" value="UniProtKB-UniRule"/>
</dbReference>
<dbReference type="GO" id="GO:0004521">
    <property type="term" value="F:RNA endonuclease activity"/>
    <property type="evidence" value="ECO:0007669"/>
    <property type="project" value="UniProtKB-UniRule"/>
</dbReference>
<keyword evidence="7" id="KW-0698">rRNA processing</keyword>
<evidence type="ECO:0000256" key="1">
    <source>
        <dbReference type="ARBA" id="ARBA00010875"/>
    </source>
</evidence>
<dbReference type="SUPFAM" id="SSF55486">
    <property type="entry name" value="Metalloproteases ('zincins'), catalytic domain"/>
    <property type="match status" value="1"/>
</dbReference>
<dbReference type="AlphaFoldDB" id="A0A7V9ABY2"/>
<proteinExistence type="inferred from homology"/>
<dbReference type="GO" id="GO:0004222">
    <property type="term" value="F:metalloendopeptidase activity"/>
    <property type="evidence" value="ECO:0007669"/>
    <property type="project" value="InterPro"/>
</dbReference>
<dbReference type="InterPro" id="IPR023091">
    <property type="entry name" value="MetalPrtase_cat_dom_sf_prd"/>
</dbReference>
<dbReference type="NCBIfam" id="TIGR00043">
    <property type="entry name" value="rRNA maturation RNase YbeY"/>
    <property type="match status" value="1"/>
</dbReference>
<dbReference type="Gene3D" id="3.40.390.30">
    <property type="entry name" value="Metalloproteases ('zincins'), catalytic domain"/>
    <property type="match status" value="1"/>
</dbReference>
<reference evidence="8 9" key="1">
    <citation type="submission" date="2020-07" db="EMBL/GenBank/DDBJ databases">
        <title>Thermogemmata thermophila gen. nov., sp. nov., a novel moderate thermophilic planctomycete from a Kamchatka hot spring.</title>
        <authorList>
            <person name="Elcheninov A.G."/>
            <person name="Podosokorskaya O.A."/>
            <person name="Kovaleva O.L."/>
            <person name="Novikov A."/>
            <person name="Bonch-Osmolovskaya E.A."/>
            <person name="Toshchakov S.V."/>
            <person name="Kublanov I.V."/>
        </authorList>
    </citation>
    <scope>NUCLEOTIDE SEQUENCE [LARGE SCALE GENOMIC DNA]</scope>
    <source>
        <strain evidence="8 9">2918</strain>
    </source>
</reference>
<dbReference type="EMBL" id="JACEFB010000006">
    <property type="protein sequence ID" value="MBA2226548.1"/>
    <property type="molecule type" value="Genomic_DNA"/>
</dbReference>
<dbReference type="Pfam" id="PF02130">
    <property type="entry name" value="YbeY"/>
    <property type="match status" value="1"/>
</dbReference>
<protein>
    <recommendedName>
        <fullName evidence="7">Endoribonuclease YbeY</fullName>
        <ecNumber evidence="7">3.1.-.-</ecNumber>
    </recommendedName>
</protein>
<comment type="cofactor">
    <cofactor evidence="7">
        <name>Zn(2+)</name>
        <dbReference type="ChEBI" id="CHEBI:29105"/>
    </cofactor>
    <text evidence="7">Binds 1 zinc ion.</text>
</comment>
<evidence type="ECO:0000256" key="6">
    <source>
        <dbReference type="ARBA" id="ARBA00022833"/>
    </source>
</evidence>
<evidence type="ECO:0000256" key="2">
    <source>
        <dbReference type="ARBA" id="ARBA00022722"/>
    </source>
</evidence>
<dbReference type="HAMAP" id="MF_00009">
    <property type="entry name" value="Endoribonucl_YbeY"/>
    <property type="match status" value="1"/>
</dbReference>
<keyword evidence="7" id="KW-0690">Ribosome biogenesis</keyword>
<evidence type="ECO:0000256" key="7">
    <source>
        <dbReference type="HAMAP-Rule" id="MF_00009"/>
    </source>
</evidence>
<accession>A0A7V9ABY2</accession>
<feature type="binding site" evidence="7">
    <location>
        <position position="108"/>
    </location>
    <ligand>
        <name>Zn(2+)</name>
        <dbReference type="ChEBI" id="CHEBI:29105"/>
        <note>catalytic</note>
    </ligand>
</feature>
<dbReference type="RefSeq" id="WP_194537980.1">
    <property type="nucleotide sequence ID" value="NZ_JACEFB010000006.1"/>
</dbReference>
<evidence type="ECO:0000313" key="9">
    <source>
        <dbReference type="Proteomes" id="UP000542342"/>
    </source>
</evidence>
<keyword evidence="9" id="KW-1185">Reference proteome</keyword>
<dbReference type="PANTHER" id="PTHR46986">
    <property type="entry name" value="ENDORIBONUCLEASE YBEY, CHLOROPLASTIC"/>
    <property type="match status" value="1"/>
</dbReference>
<dbReference type="GO" id="GO:0006364">
    <property type="term" value="P:rRNA processing"/>
    <property type="evidence" value="ECO:0007669"/>
    <property type="project" value="UniProtKB-UniRule"/>
</dbReference>
<organism evidence="8 9">
    <name type="scientific">Thermogemmata fonticola</name>
    <dbReference type="NCBI Taxonomy" id="2755323"/>
    <lineage>
        <taxon>Bacteria</taxon>
        <taxon>Pseudomonadati</taxon>
        <taxon>Planctomycetota</taxon>
        <taxon>Planctomycetia</taxon>
        <taxon>Gemmatales</taxon>
        <taxon>Gemmataceae</taxon>
        <taxon>Thermogemmata</taxon>
    </lineage>
</organism>
<keyword evidence="4 7" id="KW-0255">Endonuclease</keyword>
<gene>
    <name evidence="7 8" type="primary">ybeY</name>
    <name evidence="8" type="ORF">H0921_10290</name>
</gene>
<keyword evidence="3 7" id="KW-0479">Metal-binding</keyword>
<comment type="similarity">
    <text evidence="1 7">Belongs to the endoribonuclease YbeY family.</text>
</comment>
<comment type="caution">
    <text evidence="8">The sequence shown here is derived from an EMBL/GenBank/DDBJ whole genome shotgun (WGS) entry which is preliminary data.</text>
</comment>
<comment type="subcellular location">
    <subcellularLocation>
        <location evidence="7">Cytoplasm</location>
    </subcellularLocation>
</comment>
<keyword evidence="2 7" id="KW-0540">Nuclease</keyword>
<dbReference type="PANTHER" id="PTHR46986:SF1">
    <property type="entry name" value="ENDORIBONUCLEASE YBEY, CHLOROPLASTIC"/>
    <property type="match status" value="1"/>
</dbReference>
<keyword evidence="5 7" id="KW-0378">Hydrolase</keyword>
<dbReference type="Proteomes" id="UP000542342">
    <property type="component" value="Unassembled WGS sequence"/>
</dbReference>
<evidence type="ECO:0000256" key="4">
    <source>
        <dbReference type="ARBA" id="ARBA00022759"/>
    </source>
</evidence>
<feature type="binding site" evidence="7">
    <location>
        <position position="112"/>
    </location>
    <ligand>
        <name>Zn(2+)</name>
        <dbReference type="ChEBI" id="CHEBI:29105"/>
        <note>catalytic</note>
    </ligand>
</feature>
<keyword evidence="6 7" id="KW-0862">Zinc</keyword>
<keyword evidence="7" id="KW-0963">Cytoplasm</keyword>
<evidence type="ECO:0000313" key="8">
    <source>
        <dbReference type="EMBL" id="MBA2226548.1"/>
    </source>
</evidence>
<evidence type="ECO:0000256" key="3">
    <source>
        <dbReference type="ARBA" id="ARBA00022723"/>
    </source>
</evidence>
<dbReference type="EC" id="3.1.-.-" evidence="7"/>
<name>A0A7V9ABY2_9BACT</name>
<comment type="function">
    <text evidence="7">Single strand-specific metallo-endoribonuclease involved in late-stage 70S ribosome quality control and in maturation of the 3' terminus of the 16S rRNA.</text>
</comment>
<dbReference type="GO" id="GO:0005737">
    <property type="term" value="C:cytoplasm"/>
    <property type="evidence" value="ECO:0007669"/>
    <property type="project" value="UniProtKB-SubCell"/>
</dbReference>
<feature type="binding site" evidence="7">
    <location>
        <position position="118"/>
    </location>
    <ligand>
        <name>Zn(2+)</name>
        <dbReference type="ChEBI" id="CHEBI:29105"/>
        <note>catalytic</note>
    </ligand>
</feature>